<dbReference type="PANTHER" id="PTHR30535:SF34">
    <property type="entry name" value="MOLYBDATE-BINDING PROTEIN MOLA"/>
    <property type="match status" value="1"/>
</dbReference>
<name>A0A368KP66_9BACT</name>
<dbReference type="Gene3D" id="3.40.50.1980">
    <property type="entry name" value="Nitrogenase molybdenum iron protein domain"/>
    <property type="match status" value="2"/>
</dbReference>
<dbReference type="InterPro" id="IPR050902">
    <property type="entry name" value="ABC_Transporter_SBP"/>
</dbReference>
<proteinExistence type="predicted"/>
<dbReference type="Proteomes" id="UP000253562">
    <property type="component" value="Unassembled WGS sequence"/>
</dbReference>
<dbReference type="AlphaFoldDB" id="A0A368KP66"/>
<feature type="signal peptide" evidence="1">
    <location>
        <begin position="1"/>
        <end position="22"/>
    </location>
</feature>
<protein>
    <submittedName>
        <fullName evidence="3">Iron complex transporter substrate-binding protein</fullName>
    </submittedName>
</protein>
<dbReference type="PANTHER" id="PTHR30535">
    <property type="entry name" value="VITAMIN B12-BINDING PROTEIN"/>
    <property type="match status" value="1"/>
</dbReference>
<accession>A0A368KP66</accession>
<evidence type="ECO:0000259" key="2">
    <source>
        <dbReference type="PROSITE" id="PS50983"/>
    </source>
</evidence>
<keyword evidence="1" id="KW-0732">Signal</keyword>
<dbReference type="PROSITE" id="PS50983">
    <property type="entry name" value="FE_B12_PBP"/>
    <property type="match status" value="1"/>
</dbReference>
<sequence length="390" mass="43173">MSSQISRLLAVLLVACCFSAFGCTSEKQSRGTPASEASIVVTDLAGREVTIAQPVRRIVLMRSLCIYELATVLGDETAERLVAWDSSLKTGDRDTYDKFVERFPELKETKVLGDVLKDAVSAESVLALKPDLIIMNTYMQQRKSNGLQRLEDAGVPILYLKFDDPFQDPQKSIRLLGKVLGKEERAKEAADWVDAQLAEVLQRQESIQGAVPTVYIEAGTHGSGQYGNTFGSNEEGRVANWAGVMAQLRCKNIAAGVVSGLYGMGVIRPEYLFTQDPDAVVITGASWSAFPDSLRLGYFAEQQTASRTLRSFTERTGWKNLKAIQNEKLYGIHARFGSHITSFAAAQQISKWLYPNEFGDLRPGDNLRIFHEKFLPVQFSGTWMVGLPNE</sequence>
<comment type="caution">
    <text evidence="3">The sequence shown here is derived from an EMBL/GenBank/DDBJ whole genome shotgun (WGS) entry which is preliminary data.</text>
</comment>
<evidence type="ECO:0000256" key="1">
    <source>
        <dbReference type="SAM" id="SignalP"/>
    </source>
</evidence>
<dbReference type="OrthoDB" id="9787830at2"/>
<gene>
    <name evidence="3" type="ORF">DTL42_22405</name>
</gene>
<dbReference type="Pfam" id="PF01497">
    <property type="entry name" value="Peripla_BP_2"/>
    <property type="match status" value="1"/>
</dbReference>
<evidence type="ECO:0000313" key="3">
    <source>
        <dbReference type="EMBL" id="RCS41320.1"/>
    </source>
</evidence>
<dbReference type="SUPFAM" id="SSF53807">
    <property type="entry name" value="Helical backbone' metal receptor"/>
    <property type="match status" value="1"/>
</dbReference>
<organism evidence="3 4">
    <name type="scientific">Bremerella cremea</name>
    <dbReference type="NCBI Taxonomy" id="1031537"/>
    <lineage>
        <taxon>Bacteria</taxon>
        <taxon>Pseudomonadati</taxon>
        <taxon>Planctomycetota</taxon>
        <taxon>Planctomycetia</taxon>
        <taxon>Pirellulales</taxon>
        <taxon>Pirellulaceae</taxon>
        <taxon>Bremerella</taxon>
    </lineage>
</organism>
<reference evidence="3 4" key="1">
    <citation type="submission" date="2018-07" db="EMBL/GenBank/DDBJ databases">
        <title>Comparative genomes isolates from brazilian mangrove.</title>
        <authorList>
            <person name="De Araujo J.E."/>
            <person name="Taketani R.G."/>
            <person name="Silva M.C.P."/>
            <person name="Lourenco M.V."/>
            <person name="Oliveira V.M."/>
            <person name="Andreote F.D."/>
        </authorList>
    </citation>
    <scope>NUCLEOTIDE SEQUENCE [LARGE SCALE GENOMIC DNA]</scope>
    <source>
        <strain evidence="3 4">HEX PRIS-MGV</strain>
    </source>
</reference>
<feature type="domain" description="Fe/B12 periplasmic-binding" evidence="2">
    <location>
        <begin position="58"/>
        <end position="361"/>
    </location>
</feature>
<dbReference type="InterPro" id="IPR002491">
    <property type="entry name" value="ABC_transptr_periplasmic_BD"/>
</dbReference>
<evidence type="ECO:0000313" key="4">
    <source>
        <dbReference type="Proteomes" id="UP000253562"/>
    </source>
</evidence>
<dbReference type="EMBL" id="QPEX01000045">
    <property type="protein sequence ID" value="RCS41320.1"/>
    <property type="molecule type" value="Genomic_DNA"/>
</dbReference>
<feature type="chain" id="PRO_5016588738" evidence="1">
    <location>
        <begin position="23"/>
        <end position="390"/>
    </location>
</feature>
<dbReference type="PROSITE" id="PS51257">
    <property type="entry name" value="PROKAR_LIPOPROTEIN"/>
    <property type="match status" value="1"/>
</dbReference>